<keyword evidence="3" id="KW-1185">Reference proteome</keyword>
<evidence type="ECO:0000256" key="1">
    <source>
        <dbReference type="SAM" id="MobiDB-lite"/>
    </source>
</evidence>
<evidence type="ECO:0000313" key="3">
    <source>
        <dbReference type="Proteomes" id="UP001501170"/>
    </source>
</evidence>
<comment type="caution">
    <text evidence="2">The sequence shown here is derived from an EMBL/GenBank/DDBJ whole genome shotgun (WGS) entry which is preliminary data.</text>
</comment>
<reference evidence="2 3" key="1">
    <citation type="journal article" date="2019" name="Int. J. Syst. Evol. Microbiol.">
        <title>The Global Catalogue of Microorganisms (GCM) 10K type strain sequencing project: providing services to taxonomists for standard genome sequencing and annotation.</title>
        <authorList>
            <consortium name="The Broad Institute Genomics Platform"/>
            <consortium name="The Broad Institute Genome Sequencing Center for Infectious Disease"/>
            <person name="Wu L."/>
            <person name="Ma J."/>
        </authorList>
    </citation>
    <scope>NUCLEOTIDE SEQUENCE [LARGE SCALE GENOMIC DNA]</scope>
    <source>
        <strain evidence="2 3">JCM 16227</strain>
    </source>
</reference>
<feature type="compositionally biased region" description="Basic and acidic residues" evidence="1">
    <location>
        <begin position="691"/>
        <end position="702"/>
    </location>
</feature>
<dbReference type="InterPro" id="IPR036890">
    <property type="entry name" value="HATPase_C_sf"/>
</dbReference>
<dbReference type="EMBL" id="BAAARB010000005">
    <property type="protein sequence ID" value="GAA2375807.1"/>
    <property type="molecule type" value="Genomic_DNA"/>
</dbReference>
<feature type="region of interest" description="Disordered" evidence="1">
    <location>
        <begin position="677"/>
        <end position="702"/>
    </location>
</feature>
<evidence type="ECO:0000313" key="2">
    <source>
        <dbReference type="EMBL" id="GAA2375807.1"/>
    </source>
</evidence>
<proteinExistence type="predicted"/>
<sequence length="702" mass="78811">MSATPRSPDDGLWDPCRMGKFKMRVDFSVLDSLGINLYSNAAAVLSELVANAYDADATRVDINWDQGDKDAVIVRDDGCGMSVDEMNERFLTVGYRKRDPKNEGDTSPRWGRPFMGRKGIGKLSVFSIANVVTVYSTKNGQTNAFSIDVDVLRETMEVGGDYEPVDVTDIPDAYATQGTVLELTSLRSKRMDLTINSLRKRLARRFDVLDETPPEKGGFAIAINGNRINWADRQELKKLQFIWEFGDDKLPDSVLPSDVERFDLPNVVDASRDWKISGWFGTAKKPTDLTDDAEAGSLKNIIVLARKRPIQEGIIEKLDFSRVFGNYVTGQVEADFLDINDLEDIATSDRQRLIEDDPRVQALQEFLRKAFVNAADTWSKRRPKKEAPDVMGKYPKIKEWVEHLDDYQKQYAEKMIGTIASLDFEPGAEAQRIDLFRSGILAFARVGLRKATDDLDALSKVTAADILPLLGKQSEYEAGLWVDILKSRVEAIEQFQNLTEADEKERVLQAHLFNHLWLLDASWERAVGSDRMEESLKKMAAGEFDLDAAGMNERDRVDIRYATMAGKHIIVELKRYSVKADIDDLKEQGGKYGYALKEVLKARGEEDPDIEVVFVLGQAPKVTAQVMKDDKDYIASTLAMVNGKVRLYDQLIENAVAQYEDYLQASTDARELDDLLGSIERVGEDDGDDGPETKADGSKTKN</sequence>
<name>A0ABN3HCF5_9ACTN</name>
<organism evidence="2 3">
    <name type="scientific">Gordonia cholesterolivorans</name>
    <dbReference type="NCBI Taxonomy" id="559625"/>
    <lineage>
        <taxon>Bacteria</taxon>
        <taxon>Bacillati</taxon>
        <taxon>Actinomycetota</taxon>
        <taxon>Actinomycetes</taxon>
        <taxon>Mycobacteriales</taxon>
        <taxon>Gordoniaceae</taxon>
        <taxon>Gordonia</taxon>
    </lineage>
</organism>
<protein>
    <submittedName>
        <fullName evidence="2">Uncharacterized protein</fullName>
    </submittedName>
</protein>
<dbReference type="Gene3D" id="3.30.565.10">
    <property type="entry name" value="Histidine kinase-like ATPase, C-terminal domain"/>
    <property type="match status" value="1"/>
</dbReference>
<dbReference type="SUPFAM" id="SSF55874">
    <property type="entry name" value="ATPase domain of HSP90 chaperone/DNA topoisomerase II/histidine kinase"/>
    <property type="match status" value="1"/>
</dbReference>
<dbReference type="Pfam" id="PF13589">
    <property type="entry name" value="HATPase_c_3"/>
    <property type="match status" value="1"/>
</dbReference>
<accession>A0ABN3HCF5</accession>
<dbReference type="Proteomes" id="UP001501170">
    <property type="component" value="Unassembled WGS sequence"/>
</dbReference>
<gene>
    <name evidence="2" type="ORF">GCM10009855_13810</name>
</gene>